<proteinExistence type="predicted"/>
<organism evidence="1 2">
    <name type="scientific">Amorphotheca resinae ATCC 22711</name>
    <dbReference type="NCBI Taxonomy" id="857342"/>
    <lineage>
        <taxon>Eukaryota</taxon>
        <taxon>Fungi</taxon>
        <taxon>Dikarya</taxon>
        <taxon>Ascomycota</taxon>
        <taxon>Pezizomycotina</taxon>
        <taxon>Leotiomycetes</taxon>
        <taxon>Helotiales</taxon>
        <taxon>Amorphothecaceae</taxon>
        <taxon>Amorphotheca</taxon>
    </lineage>
</organism>
<evidence type="ECO:0000313" key="1">
    <source>
        <dbReference type="EMBL" id="PSS16809.1"/>
    </source>
</evidence>
<keyword evidence="2" id="KW-1185">Reference proteome</keyword>
<dbReference type="GeneID" id="36575662"/>
<dbReference type="EMBL" id="KZ679012">
    <property type="protein sequence ID" value="PSS16809.1"/>
    <property type="molecule type" value="Genomic_DNA"/>
</dbReference>
<sequence>MRIQGRELDDGAARLANQEAAARQAMEDGRMPWWLRRPRGFDVFRRHRNRHPTTLPAVLCLGSEAGPLLFSEPLSRLEAACSVPPYSSVLWPLYVHLRSLPVHLPSPFPSILHHPPTSFTSSSLLLFLPSSSSSSSSSPQTACALETGHIYRHSQLSSVSLSSLPLLSLPPLFPRPLLQAAALTDNTTPPNNNNSLADPLQTKQLLWLLLETSSSLYIPSDRFILPRELRPAIDGLACPGNAADKADGEANSSTTSSINPPSAAYGSLVLITDCV</sequence>
<gene>
    <name evidence="1" type="ORF">M430DRAFT_42790</name>
</gene>
<dbReference type="RefSeq" id="XP_024720317.1">
    <property type="nucleotide sequence ID" value="XM_024867581.1"/>
</dbReference>
<protein>
    <submittedName>
        <fullName evidence="1">Uncharacterized protein</fullName>
    </submittedName>
</protein>
<evidence type="ECO:0000313" key="2">
    <source>
        <dbReference type="Proteomes" id="UP000241818"/>
    </source>
</evidence>
<dbReference type="AlphaFoldDB" id="A0A2T3B076"/>
<reference evidence="1 2" key="1">
    <citation type="journal article" date="2018" name="New Phytol.">
        <title>Comparative genomics and transcriptomics depict ericoid mycorrhizal fungi as versatile saprotrophs and plant mutualists.</title>
        <authorList>
            <person name="Martino E."/>
            <person name="Morin E."/>
            <person name="Grelet G.A."/>
            <person name="Kuo A."/>
            <person name="Kohler A."/>
            <person name="Daghino S."/>
            <person name="Barry K.W."/>
            <person name="Cichocki N."/>
            <person name="Clum A."/>
            <person name="Dockter R.B."/>
            <person name="Hainaut M."/>
            <person name="Kuo R.C."/>
            <person name="LaButti K."/>
            <person name="Lindahl B.D."/>
            <person name="Lindquist E.A."/>
            <person name="Lipzen A."/>
            <person name="Khouja H.R."/>
            <person name="Magnuson J."/>
            <person name="Murat C."/>
            <person name="Ohm R.A."/>
            <person name="Singer S.W."/>
            <person name="Spatafora J.W."/>
            <person name="Wang M."/>
            <person name="Veneault-Fourrey C."/>
            <person name="Henrissat B."/>
            <person name="Grigoriev I.V."/>
            <person name="Martin F.M."/>
            <person name="Perotto S."/>
        </authorList>
    </citation>
    <scope>NUCLEOTIDE SEQUENCE [LARGE SCALE GENOMIC DNA]</scope>
    <source>
        <strain evidence="1 2">ATCC 22711</strain>
    </source>
</reference>
<dbReference type="InParanoid" id="A0A2T3B076"/>
<dbReference type="Proteomes" id="UP000241818">
    <property type="component" value="Unassembled WGS sequence"/>
</dbReference>
<name>A0A2T3B076_AMORE</name>
<accession>A0A2T3B076</accession>